<keyword evidence="1" id="KW-0175">Coiled coil</keyword>
<dbReference type="STRING" id="1150626.PHAMO_80118"/>
<dbReference type="GO" id="GO:0006352">
    <property type="term" value="P:DNA-templated transcription initiation"/>
    <property type="evidence" value="ECO:0007669"/>
    <property type="project" value="InterPro"/>
</dbReference>
<evidence type="ECO:0000313" key="3">
    <source>
        <dbReference type="EMBL" id="CCG43327.1"/>
    </source>
</evidence>
<evidence type="ECO:0000256" key="1">
    <source>
        <dbReference type="SAM" id="Coils"/>
    </source>
</evidence>
<reference evidence="3 4" key="1">
    <citation type="journal article" date="2012" name="J. Bacteriol.">
        <title>Draft Genome Sequence of the Purple Photosynthetic Bacterium Phaeospirillum molischianum DSM120, a Particularly Versatile Bacterium.</title>
        <authorList>
            <person name="Duquesne K."/>
            <person name="Prima V."/>
            <person name="Ji B."/>
            <person name="Rouy Z."/>
            <person name="Medigue C."/>
            <person name="Talla E."/>
            <person name="Sturgis J.N."/>
        </authorList>
    </citation>
    <scope>NUCLEOTIDE SEQUENCE [LARGE SCALE GENOMIC DNA]</scope>
    <source>
        <strain evidence="4">DSM120</strain>
    </source>
</reference>
<dbReference type="SUPFAM" id="SSF88946">
    <property type="entry name" value="Sigma2 domain of RNA polymerase sigma factors"/>
    <property type="match status" value="1"/>
</dbReference>
<keyword evidence="4" id="KW-1185">Reference proteome</keyword>
<dbReference type="Proteomes" id="UP000004169">
    <property type="component" value="Unassembled WGS sequence"/>
</dbReference>
<name>H8FY89_MAGML</name>
<dbReference type="InterPro" id="IPR007627">
    <property type="entry name" value="RNA_pol_sigma70_r2"/>
</dbReference>
<dbReference type="GO" id="GO:0003700">
    <property type="term" value="F:DNA-binding transcription factor activity"/>
    <property type="evidence" value="ECO:0007669"/>
    <property type="project" value="InterPro"/>
</dbReference>
<dbReference type="Gene3D" id="1.10.1740.10">
    <property type="match status" value="1"/>
</dbReference>
<gene>
    <name evidence="3" type="ORF">PHAMO_80118</name>
</gene>
<feature type="domain" description="RNA polymerase sigma-70 region 2" evidence="2">
    <location>
        <begin position="25"/>
        <end position="74"/>
    </location>
</feature>
<evidence type="ECO:0000313" key="4">
    <source>
        <dbReference type="Proteomes" id="UP000004169"/>
    </source>
</evidence>
<protein>
    <recommendedName>
        <fullName evidence="2">RNA polymerase sigma-70 region 2 domain-containing protein</fullName>
    </recommendedName>
</protein>
<dbReference type="RefSeq" id="WP_002731411.1">
    <property type="nucleotide sequence ID" value="NZ_CAHP01000060.1"/>
</dbReference>
<organism evidence="3 4">
    <name type="scientific">Magnetospirillum molischianum DSM 120</name>
    <dbReference type="NCBI Taxonomy" id="1150626"/>
    <lineage>
        <taxon>Bacteria</taxon>
        <taxon>Pseudomonadati</taxon>
        <taxon>Pseudomonadota</taxon>
        <taxon>Alphaproteobacteria</taxon>
        <taxon>Rhodospirillales</taxon>
        <taxon>Rhodospirillaceae</taxon>
        <taxon>Magnetospirillum</taxon>
    </lineage>
</organism>
<feature type="coiled-coil region" evidence="1">
    <location>
        <begin position="105"/>
        <end position="132"/>
    </location>
</feature>
<accession>H8FY89</accession>
<dbReference type="Pfam" id="PF04542">
    <property type="entry name" value="Sigma70_r2"/>
    <property type="match status" value="1"/>
</dbReference>
<evidence type="ECO:0000259" key="2">
    <source>
        <dbReference type="Pfam" id="PF04542"/>
    </source>
</evidence>
<dbReference type="AlphaFoldDB" id="H8FY89"/>
<comment type="caution">
    <text evidence="3">The sequence shown here is derived from an EMBL/GenBank/DDBJ whole genome shotgun (WGS) entry which is preliminary data.</text>
</comment>
<dbReference type="EMBL" id="CAHP01000060">
    <property type="protein sequence ID" value="CCG43327.1"/>
    <property type="molecule type" value="Genomic_DNA"/>
</dbReference>
<dbReference type="OrthoDB" id="9783788at2"/>
<dbReference type="InterPro" id="IPR013325">
    <property type="entry name" value="RNA_pol_sigma_r2"/>
</dbReference>
<sequence>MDVQPPPRFEDYKRLISLCAFKAHRRLVAAGCSTTFDDVFQEMSLTFVRAARSFDPNKGVAFSTFLVRACWNNVNRMAKGEVSHVGLSLDSQSWGEDGDEEGLHEQFADENAVNAEEALEEAQHRERILNDLSPLTRRFVELLDSPPDAVIRELVALRARAEFARRRGIEPSPVPKSVTSAFVARVMGLSLSERTKVYGELARVVRRAA</sequence>
<proteinExistence type="predicted"/>